<evidence type="ECO:0000313" key="2">
    <source>
        <dbReference type="EMBL" id="RNF39373.1"/>
    </source>
</evidence>
<dbReference type="InterPro" id="IPR005149">
    <property type="entry name" value="Tscrpt_reg_PadR_N"/>
</dbReference>
<dbReference type="EMBL" id="RIAX01000006">
    <property type="protein sequence ID" value="RNF39373.1"/>
    <property type="molecule type" value="Genomic_DNA"/>
</dbReference>
<dbReference type="Proteomes" id="UP000275473">
    <property type="component" value="Unassembled WGS sequence"/>
</dbReference>
<organism evidence="2 3">
    <name type="scientific">Planococcus salinus</name>
    <dbReference type="NCBI Taxonomy" id="1848460"/>
    <lineage>
        <taxon>Bacteria</taxon>
        <taxon>Bacillati</taxon>
        <taxon>Bacillota</taxon>
        <taxon>Bacilli</taxon>
        <taxon>Bacillales</taxon>
        <taxon>Caryophanaceae</taxon>
        <taxon>Planococcus</taxon>
    </lineage>
</organism>
<dbReference type="Pfam" id="PF03551">
    <property type="entry name" value="PadR"/>
    <property type="match status" value="1"/>
</dbReference>
<sequence>MDREMMKGSIDLLLLTLLAKRDLYGYEITKTLNQLSDGSYEMSEGTLYPALKRLERKLWLTSYWSETAAGRRKYYKITDLGKMELENKQKNFNLIQDLVKKSSEGLGGNQF</sequence>
<dbReference type="InterPro" id="IPR036388">
    <property type="entry name" value="WH-like_DNA-bd_sf"/>
</dbReference>
<dbReference type="RefSeq" id="WP_123165464.1">
    <property type="nucleotide sequence ID" value="NZ_RIAX01000006.1"/>
</dbReference>
<protein>
    <submittedName>
        <fullName evidence="2">PadR family transcriptional regulator</fullName>
    </submittedName>
</protein>
<comment type="caution">
    <text evidence="2">The sequence shown here is derived from an EMBL/GenBank/DDBJ whole genome shotgun (WGS) entry which is preliminary data.</text>
</comment>
<proteinExistence type="predicted"/>
<dbReference type="PANTHER" id="PTHR33169">
    <property type="entry name" value="PADR-FAMILY TRANSCRIPTIONAL REGULATOR"/>
    <property type="match status" value="1"/>
</dbReference>
<gene>
    <name evidence="2" type="ORF">EEX84_09820</name>
</gene>
<reference evidence="2 3" key="1">
    <citation type="journal article" date="2018" name="Int. J. Syst. Evol. Microbiol.">
        <title>Planococcus salinus sp. nov., a moderately halophilic bacterium isolated from a saline-alkali soil.</title>
        <authorList>
            <person name="Gan L."/>
        </authorList>
    </citation>
    <scope>NUCLEOTIDE SEQUENCE [LARGE SCALE GENOMIC DNA]</scope>
    <source>
        <strain evidence="2 3">LCB217</strain>
    </source>
</reference>
<feature type="domain" description="Transcription regulator PadR N-terminal" evidence="1">
    <location>
        <begin position="14"/>
        <end position="86"/>
    </location>
</feature>
<dbReference type="PANTHER" id="PTHR33169:SF25">
    <property type="entry name" value="DNA-BINDING PROTEIN YIZB-RELATED"/>
    <property type="match status" value="1"/>
</dbReference>
<dbReference type="InterPro" id="IPR036390">
    <property type="entry name" value="WH_DNA-bd_sf"/>
</dbReference>
<dbReference type="Gene3D" id="1.10.10.10">
    <property type="entry name" value="Winged helix-like DNA-binding domain superfamily/Winged helix DNA-binding domain"/>
    <property type="match status" value="1"/>
</dbReference>
<accession>A0A3M8P6S4</accession>
<keyword evidence="3" id="KW-1185">Reference proteome</keyword>
<dbReference type="InterPro" id="IPR052509">
    <property type="entry name" value="Metal_resp_DNA-bind_regulator"/>
</dbReference>
<name>A0A3M8P6S4_9BACL</name>
<evidence type="ECO:0000259" key="1">
    <source>
        <dbReference type="Pfam" id="PF03551"/>
    </source>
</evidence>
<dbReference type="AlphaFoldDB" id="A0A3M8P6S4"/>
<dbReference type="SUPFAM" id="SSF46785">
    <property type="entry name" value="Winged helix' DNA-binding domain"/>
    <property type="match status" value="1"/>
</dbReference>
<evidence type="ECO:0000313" key="3">
    <source>
        <dbReference type="Proteomes" id="UP000275473"/>
    </source>
</evidence>
<dbReference type="OrthoDB" id="9791785at2"/>